<accession>A0A3S9PV30</accession>
<dbReference type="EMBL" id="CP034593">
    <property type="protein sequence ID" value="AZQ76194.1"/>
    <property type="molecule type" value="Genomic_DNA"/>
</dbReference>
<evidence type="ECO:0000313" key="2">
    <source>
        <dbReference type="Proteomes" id="UP000280344"/>
    </source>
</evidence>
<dbReference type="InterPro" id="IPR032580">
    <property type="entry name" value="SatD"/>
</dbReference>
<dbReference type="AlphaFoldDB" id="A0A3S9PV30"/>
<dbReference type="Pfam" id="PF16264">
    <property type="entry name" value="SatD"/>
    <property type="match status" value="1"/>
</dbReference>
<name>A0A3S9PV30_9ACTO</name>
<gene>
    <name evidence="1" type="ORF">EJ997_01455</name>
</gene>
<proteinExistence type="predicted"/>
<keyword evidence="2" id="KW-1185">Reference proteome</keyword>
<reference evidence="1 2" key="1">
    <citation type="submission" date="2018-12" db="EMBL/GenBank/DDBJ databases">
        <title>Complete genome sequence of Flaviflexus sp. H23T48.</title>
        <authorList>
            <person name="Bae J.-W."/>
            <person name="Lee J.-Y."/>
        </authorList>
    </citation>
    <scope>NUCLEOTIDE SEQUENCE [LARGE SCALE GENOMIC DNA]</scope>
    <source>
        <strain evidence="1 2">H23T48</strain>
    </source>
</reference>
<organism evidence="1 2">
    <name type="scientific">Flaviflexus ciconiae</name>
    <dbReference type="NCBI Taxonomy" id="2496867"/>
    <lineage>
        <taxon>Bacteria</taxon>
        <taxon>Bacillati</taxon>
        <taxon>Actinomycetota</taxon>
        <taxon>Actinomycetes</taxon>
        <taxon>Actinomycetales</taxon>
        <taxon>Actinomycetaceae</taxon>
        <taxon>Flaviflexus</taxon>
    </lineage>
</organism>
<evidence type="ECO:0008006" key="3">
    <source>
        <dbReference type="Google" id="ProtNLM"/>
    </source>
</evidence>
<dbReference type="RefSeq" id="WP_126703003.1">
    <property type="nucleotide sequence ID" value="NZ_CP034593.1"/>
</dbReference>
<dbReference type="OrthoDB" id="5184241at2"/>
<sequence length="193" mass="20449">MFVLTIDQIGSRSGDDRVPELLARLGSYECERPFERTVGDEVQGVISDPSLVREIALALIRDGSWHIGIGAGEASLGDTARSGTGPAYLHARSAVERAKSANRFTPSVAVDSDQVDAAASAESLLRVLGFIISGRTDAQWEAIDAHRAGESVSDIADRLGISVEAVSQRRGYGAQSIEEAAWPTLDALLDGAQ</sequence>
<dbReference type="Proteomes" id="UP000280344">
    <property type="component" value="Chromosome"/>
</dbReference>
<evidence type="ECO:0000313" key="1">
    <source>
        <dbReference type="EMBL" id="AZQ76194.1"/>
    </source>
</evidence>
<protein>
    <recommendedName>
        <fullName evidence="3">DNA-binding protein</fullName>
    </recommendedName>
</protein>
<dbReference type="KEGG" id="flh:EJ997_01455"/>